<evidence type="ECO:0000259" key="1">
    <source>
        <dbReference type="Pfam" id="PF00079"/>
    </source>
</evidence>
<dbReference type="Pfam" id="PF00079">
    <property type="entry name" value="Serpin"/>
    <property type="match status" value="1"/>
</dbReference>
<dbReference type="RefSeq" id="XP_068350800.1">
    <property type="nucleotide sequence ID" value="XM_068510641.1"/>
</dbReference>
<name>A0A1J4JHC7_9EUKA</name>
<proteinExistence type="predicted"/>
<dbReference type="EMBL" id="MLAK01001103">
    <property type="protein sequence ID" value="OHS97663.1"/>
    <property type="molecule type" value="Genomic_DNA"/>
</dbReference>
<gene>
    <name evidence="2" type="ORF">TRFO_36115</name>
</gene>
<evidence type="ECO:0000313" key="2">
    <source>
        <dbReference type="EMBL" id="OHS97663.1"/>
    </source>
</evidence>
<dbReference type="InterPro" id="IPR036186">
    <property type="entry name" value="Serpin_sf"/>
</dbReference>
<dbReference type="InterPro" id="IPR023795">
    <property type="entry name" value="Serpin_CS"/>
</dbReference>
<comment type="caution">
    <text evidence="2">The sequence shown here is derived from an EMBL/GenBank/DDBJ whole genome shotgun (WGS) entry which is preliminary data.</text>
</comment>
<dbReference type="SUPFAM" id="SSF56574">
    <property type="entry name" value="Serpins"/>
    <property type="match status" value="1"/>
</dbReference>
<sequence length="461" mass="54147">MTSLSTLNSLSLMFSLKSISNISAKKNCVFSPISLFISFIEILNLMNISSQDSLIKIFDPSMRKELLSNNYFLHTIWKYTENYFSMVDLYKKYHDRALFEIIRTFNGSYHNKSPMELRFAKRTFTDLIYAYASNIIPETNENAYIFLKLLKKAFLFPNKDESRQILHIYERFKDFYMNDIDVVPYFSFFSCYYFNKYKTQNYDKFAIETMKIHFFSLEFPKESAKIGNNHFSNYLDYSEKLNTSDFNGYSIVNINSFFFQGYWGISFTETTCGNFSLFSGNNLTCRMMNKNTSLKYFEDDEYIGISLSIKFSNDVFEVIMPKRNDELSFKKMLDESNQNRLIIHHTYLSKNINLYFPQFAIDVSFSNFAPNYFDDANIVHRQLLFINENGVKTGHDGLEPIKAVKQNSTSNATIMINDQNHERPKIQNLQIVRIDKPFIFMLKEPNGQIKLTGSVVNPIHE</sequence>
<accession>A0A1J4JHC7</accession>
<feature type="domain" description="Serpin" evidence="1">
    <location>
        <begin position="250"/>
        <end position="365"/>
    </location>
</feature>
<evidence type="ECO:0000313" key="3">
    <source>
        <dbReference type="Proteomes" id="UP000179807"/>
    </source>
</evidence>
<dbReference type="InterPro" id="IPR023796">
    <property type="entry name" value="Serpin_dom"/>
</dbReference>
<dbReference type="InterPro" id="IPR042185">
    <property type="entry name" value="Serpin_sf_2"/>
</dbReference>
<reference evidence="2" key="1">
    <citation type="submission" date="2016-10" db="EMBL/GenBank/DDBJ databases">
        <authorList>
            <person name="Benchimol M."/>
            <person name="Almeida L.G."/>
            <person name="Vasconcelos A.T."/>
            <person name="Perreira-Neves A."/>
            <person name="Rosa I.A."/>
            <person name="Tasca T."/>
            <person name="Bogo M.R."/>
            <person name="de Souza W."/>
        </authorList>
    </citation>
    <scope>NUCLEOTIDE SEQUENCE [LARGE SCALE GENOMIC DNA]</scope>
    <source>
        <strain evidence="2">K</strain>
    </source>
</reference>
<dbReference type="GeneID" id="94845345"/>
<keyword evidence="3" id="KW-1185">Reference proteome</keyword>
<organism evidence="2 3">
    <name type="scientific">Tritrichomonas foetus</name>
    <dbReference type="NCBI Taxonomy" id="1144522"/>
    <lineage>
        <taxon>Eukaryota</taxon>
        <taxon>Metamonada</taxon>
        <taxon>Parabasalia</taxon>
        <taxon>Tritrichomonadida</taxon>
        <taxon>Tritrichomonadidae</taxon>
        <taxon>Tritrichomonas</taxon>
    </lineage>
</organism>
<dbReference type="VEuPathDB" id="TrichDB:TRFO_36115"/>
<dbReference type="AlphaFoldDB" id="A0A1J4JHC7"/>
<dbReference type="Proteomes" id="UP000179807">
    <property type="component" value="Unassembled WGS sequence"/>
</dbReference>
<protein>
    <recommendedName>
        <fullName evidence="1">Serpin domain-containing protein</fullName>
    </recommendedName>
</protein>
<dbReference type="PROSITE" id="PS00284">
    <property type="entry name" value="SERPIN"/>
    <property type="match status" value="1"/>
</dbReference>
<dbReference type="Gene3D" id="2.30.39.10">
    <property type="entry name" value="Alpha-1-antitrypsin, domain 1"/>
    <property type="match status" value="1"/>
</dbReference>